<dbReference type="InterPro" id="IPR027417">
    <property type="entry name" value="P-loop_NTPase"/>
</dbReference>
<proteinExistence type="predicted"/>
<evidence type="ECO:0000256" key="1">
    <source>
        <dbReference type="SAM" id="Coils"/>
    </source>
</evidence>
<gene>
    <name evidence="2" type="ORF">UQ64_19510</name>
</gene>
<dbReference type="Proteomes" id="UP000054709">
    <property type="component" value="Unassembled WGS sequence"/>
</dbReference>
<dbReference type="EMBL" id="LCZJ02000026">
    <property type="protein sequence ID" value="KTD85681.1"/>
    <property type="molecule type" value="Genomic_DNA"/>
</dbReference>
<evidence type="ECO:0000313" key="2">
    <source>
        <dbReference type="EMBL" id="KTD85681.1"/>
    </source>
</evidence>
<dbReference type="Gene3D" id="3.40.50.300">
    <property type="entry name" value="P-loop containing nucleotide triphosphate hydrolases"/>
    <property type="match status" value="1"/>
</dbReference>
<evidence type="ECO:0008006" key="4">
    <source>
        <dbReference type="Google" id="ProtNLM"/>
    </source>
</evidence>
<protein>
    <recommendedName>
        <fullName evidence="4">Rad50/SbcC-type AAA domain-containing protein</fullName>
    </recommendedName>
</protein>
<dbReference type="AlphaFoldDB" id="A0A0W1AWD5"/>
<keyword evidence="1" id="KW-0175">Coiled coil</keyword>
<feature type="coiled-coil region" evidence="1">
    <location>
        <begin position="428"/>
        <end position="455"/>
    </location>
</feature>
<evidence type="ECO:0000313" key="3">
    <source>
        <dbReference type="Proteomes" id="UP000054709"/>
    </source>
</evidence>
<dbReference type="OrthoDB" id="103556at2"/>
<dbReference type="RefSeq" id="WP_060624522.1">
    <property type="nucleotide sequence ID" value="NZ_LCZJ02000026.1"/>
</dbReference>
<accession>A0A0W1AWD5</accession>
<reference evidence="2 3" key="1">
    <citation type="journal article" date="2015" name="Int. Biodeterior. Biodegradation">
        <title>Physiological and genetic screening methods for the isolation of methyl tert-butyl ether-degrading bacteria for bioremediation purposes.</title>
        <authorList>
            <person name="Guisado I.M."/>
            <person name="Purswani J."/>
            <person name="Gonzalez Lopez J."/>
            <person name="Pozo C."/>
        </authorList>
    </citation>
    <scope>NUCLEOTIDE SEQUENCE [LARGE SCALE GENOMIC DNA]</scope>
    <source>
        <strain evidence="2 3">SH7</strain>
    </source>
</reference>
<feature type="coiled-coil region" evidence="1">
    <location>
        <begin position="247"/>
        <end position="281"/>
    </location>
</feature>
<organism evidence="2 3">
    <name type="scientific">Paenibacillus etheri</name>
    <dbReference type="NCBI Taxonomy" id="1306852"/>
    <lineage>
        <taxon>Bacteria</taxon>
        <taxon>Bacillati</taxon>
        <taxon>Bacillota</taxon>
        <taxon>Bacilli</taxon>
        <taxon>Bacillales</taxon>
        <taxon>Paenibacillaceae</taxon>
        <taxon>Paenibacillus</taxon>
    </lineage>
</organism>
<name>A0A0W1AWD5_9BACL</name>
<sequence length="620" mass="71318">MNKFGIIIKKLVLQGPGKEDAILTLNKGLNVVAGASDTGKSFAYECINYILGGTDVPEKPKESIGYDIVLLEFIDKKSGQDITLKRSLDENKKTKIYYYISDIYHISTVSEEILSSDSKAKNSLSSKLMSLCDCSYEYILKSTSKGETEAFTFRKFVSLTMLNDSRIAQRNSPIFLGDTKRDSNSPKEIAVFFTILSGIDYKKHDKSESIEVKKAQLRGRIEELSFLCNELKIKVVQMEKSVADSNVENVNDKLTEMELVIKEYKLQIEIHEKNHKLVLDEYRLLEIEKSRIKDNLSKFRLLKKNYESDIERLDFIDQSHNYIDQLVNIKCPVCSSSMDNNEDNDRTKEIYFIAIDKEKQKLKAHLSDLDDTILDFDNDLLEYVGVIQSKQKDIELLERLLSEQSTFISSKISDYEKYLEIRDDIKEIQKSRDKLTDMTNRIVELTDRINNTKSDTNKFEIKKLSDDLMTEFCDIIKIFLGNWGLIDNKDEVVFNKKTNDVIVAEKTKASYGKGARAIINSAFILSIMEYCFSRGLPHPGFVILDSPLTTYKERDKEQKWKNEEVNHSIKESFFKKLAASSSDCQIIIFDNEIPPKDAEAITYHHFTGNKELERTGFIPN</sequence>
<comment type="caution">
    <text evidence="2">The sequence shown here is derived from an EMBL/GenBank/DDBJ whole genome shotgun (WGS) entry which is preliminary data.</text>
</comment>
<keyword evidence="3" id="KW-1185">Reference proteome</keyword>